<evidence type="ECO:0000256" key="3">
    <source>
        <dbReference type="ARBA" id="ARBA00010088"/>
    </source>
</evidence>
<dbReference type="GO" id="GO:0004177">
    <property type="term" value="F:aminopeptidase activity"/>
    <property type="evidence" value="ECO:0007669"/>
    <property type="project" value="UniProtKB-KW"/>
</dbReference>
<dbReference type="EMBL" id="MKZQ01000080">
    <property type="protein sequence ID" value="PJN63253.1"/>
    <property type="molecule type" value="Genomic_DNA"/>
</dbReference>
<comment type="similarity">
    <text evidence="3">Belongs to the peptidase S33 family.</text>
</comment>
<evidence type="ECO:0000256" key="9">
    <source>
        <dbReference type="ARBA" id="ARBA00029605"/>
    </source>
</evidence>
<evidence type="ECO:0000313" key="11">
    <source>
        <dbReference type="EMBL" id="PJN63253.1"/>
    </source>
</evidence>
<keyword evidence="7" id="KW-0645">Protease</keyword>
<comment type="caution">
    <text evidence="11">The sequence shown here is derived from an EMBL/GenBank/DDBJ whole genome shotgun (WGS) entry which is preliminary data.</text>
</comment>
<proteinExistence type="inferred from homology"/>
<dbReference type="InterPro" id="IPR002410">
    <property type="entry name" value="Peptidase_S33"/>
</dbReference>
<feature type="domain" description="AB hydrolase-1" evidence="10">
    <location>
        <begin position="42"/>
        <end position="301"/>
    </location>
</feature>
<evidence type="ECO:0000313" key="12">
    <source>
        <dbReference type="Proteomes" id="UP000236165"/>
    </source>
</evidence>
<dbReference type="Proteomes" id="UP000236165">
    <property type="component" value="Unassembled WGS sequence"/>
</dbReference>
<dbReference type="GO" id="GO:0006508">
    <property type="term" value="P:proteolysis"/>
    <property type="evidence" value="ECO:0007669"/>
    <property type="project" value="UniProtKB-KW"/>
</dbReference>
<dbReference type="InterPro" id="IPR000073">
    <property type="entry name" value="AB_hydrolase_1"/>
</dbReference>
<dbReference type="GO" id="GO:0005737">
    <property type="term" value="C:cytoplasm"/>
    <property type="evidence" value="ECO:0007669"/>
    <property type="project" value="UniProtKB-SubCell"/>
</dbReference>
<evidence type="ECO:0000256" key="4">
    <source>
        <dbReference type="ARBA" id="ARBA00012568"/>
    </source>
</evidence>
<dbReference type="EC" id="3.4.11.5" evidence="4"/>
<dbReference type="PANTHER" id="PTHR43722:SF1">
    <property type="entry name" value="PROLINE IMINOPEPTIDASE"/>
    <property type="match status" value="1"/>
</dbReference>
<evidence type="ECO:0000256" key="5">
    <source>
        <dbReference type="ARBA" id="ARBA00022438"/>
    </source>
</evidence>
<dbReference type="InterPro" id="IPR029058">
    <property type="entry name" value="AB_hydrolase_fold"/>
</dbReference>
<accession>A0AAP8GV54</accession>
<evidence type="ECO:0000259" key="10">
    <source>
        <dbReference type="Pfam" id="PF00561"/>
    </source>
</evidence>
<reference evidence="11 12" key="1">
    <citation type="submission" date="2016-10" db="EMBL/GenBank/DDBJ databases">
        <title>Genome Sequence of Bacillus weihenstephanensis GM6LP.</title>
        <authorList>
            <person name="Poehlein A."/>
            <person name="Wemheuer F."/>
            <person name="Hollensteiner J."/>
            <person name="Wemheuer B."/>
        </authorList>
    </citation>
    <scope>NUCLEOTIDE SEQUENCE [LARGE SCALE GENOMIC DNA]</scope>
    <source>
        <strain evidence="11 12">GM6LP</strain>
    </source>
</reference>
<dbReference type="PRINTS" id="PR00793">
    <property type="entry name" value="PROAMNOPTASE"/>
</dbReference>
<evidence type="ECO:0000256" key="6">
    <source>
        <dbReference type="ARBA" id="ARBA00022490"/>
    </source>
</evidence>
<dbReference type="InterPro" id="IPR005944">
    <property type="entry name" value="Pro_iminopeptidase"/>
</dbReference>
<evidence type="ECO:0000256" key="7">
    <source>
        <dbReference type="ARBA" id="ARBA00022670"/>
    </source>
</evidence>
<dbReference type="AlphaFoldDB" id="A0AAP8GV54"/>
<comment type="subcellular location">
    <subcellularLocation>
        <location evidence="2">Cytoplasm</location>
    </subcellularLocation>
</comment>
<dbReference type="Gene3D" id="3.40.50.1820">
    <property type="entry name" value="alpha/beta hydrolase"/>
    <property type="match status" value="1"/>
</dbReference>
<keyword evidence="5" id="KW-0031">Aminopeptidase</keyword>
<dbReference type="PANTHER" id="PTHR43722">
    <property type="entry name" value="PROLINE IMINOPEPTIDASE"/>
    <property type="match status" value="1"/>
</dbReference>
<dbReference type="Pfam" id="PF00561">
    <property type="entry name" value="Abhydrolase_1"/>
    <property type="match status" value="1"/>
</dbReference>
<gene>
    <name evidence="11" type="ORF">BACWE_54470</name>
</gene>
<sequence length="314" mass="36535">MLRYSVKKKVMIIKANLMETGKYMNIRGKKLYVETHGSPKNKPVLFLHGGPGESCYDFSFHQAERLKDSLYVIMIDQRGVCRSEGITEEESFGLNDLVEDCEEIRKLLQIEKWSVIGHSFGGYVALLYARAYPNSIEKIIFEGPTFDFTLTSRALLQRTGTLLTKYGKEEVAEECLAYSSSNTSSEELLETYIRLSDELEEKRMEIYENKEFKTDYSLYSDEEWEEFSKRSEIHFDRLKAERAFHTSLLSKIKDVENPMLLIVGKYDVVTCEKQIETFNKDDRNGKHIIFEESGHTPHYEEADRFAETVIHFLN</sequence>
<keyword evidence="8" id="KW-0378">Hydrolase</keyword>
<keyword evidence="6" id="KW-0963">Cytoplasm</keyword>
<evidence type="ECO:0000256" key="1">
    <source>
        <dbReference type="ARBA" id="ARBA00001585"/>
    </source>
</evidence>
<evidence type="ECO:0000256" key="8">
    <source>
        <dbReference type="ARBA" id="ARBA00022801"/>
    </source>
</evidence>
<evidence type="ECO:0000256" key="2">
    <source>
        <dbReference type="ARBA" id="ARBA00004496"/>
    </source>
</evidence>
<name>A0AAP8GV54_BACMY</name>
<protein>
    <recommendedName>
        <fullName evidence="4">prolyl aminopeptidase</fullName>
        <ecNumber evidence="4">3.4.11.5</ecNumber>
    </recommendedName>
    <alternativeName>
        <fullName evidence="9">Prolyl aminopeptidase</fullName>
    </alternativeName>
</protein>
<dbReference type="SUPFAM" id="SSF53474">
    <property type="entry name" value="alpha/beta-Hydrolases"/>
    <property type="match status" value="1"/>
</dbReference>
<organism evidence="11 12">
    <name type="scientific">Bacillus mycoides</name>
    <dbReference type="NCBI Taxonomy" id="1405"/>
    <lineage>
        <taxon>Bacteria</taxon>
        <taxon>Bacillati</taxon>
        <taxon>Bacillota</taxon>
        <taxon>Bacilli</taxon>
        <taxon>Bacillales</taxon>
        <taxon>Bacillaceae</taxon>
        <taxon>Bacillus</taxon>
        <taxon>Bacillus cereus group</taxon>
    </lineage>
</organism>
<comment type="catalytic activity">
    <reaction evidence="1">
        <text>Release of N-terminal proline from a peptide.</text>
        <dbReference type="EC" id="3.4.11.5"/>
    </reaction>
</comment>